<gene>
    <name evidence="1" type="ORF">CJ203_05925</name>
</gene>
<keyword evidence="2" id="KW-1185">Reference proteome</keyword>
<accession>A0A2N6T5F2</accession>
<evidence type="ECO:0000313" key="1">
    <source>
        <dbReference type="EMBL" id="PMC64532.1"/>
    </source>
</evidence>
<name>A0A2N6T5F2_9CORY</name>
<proteinExistence type="predicted"/>
<dbReference type="EMBL" id="PNHG01000006">
    <property type="protein sequence ID" value="PMC64532.1"/>
    <property type="molecule type" value="Genomic_DNA"/>
</dbReference>
<dbReference type="AlphaFoldDB" id="A0A2N6T5F2"/>
<reference evidence="1 2" key="1">
    <citation type="submission" date="2017-09" db="EMBL/GenBank/DDBJ databases">
        <title>Bacterial strain isolated from the female urinary microbiota.</title>
        <authorList>
            <person name="Thomas-White K."/>
            <person name="Kumar N."/>
            <person name="Forster S."/>
            <person name="Putonti C."/>
            <person name="Lawley T."/>
            <person name="Wolfe A.J."/>
        </authorList>
    </citation>
    <scope>NUCLEOTIDE SEQUENCE [LARGE SCALE GENOMIC DNA]</scope>
    <source>
        <strain evidence="1 2">UMB0792</strain>
    </source>
</reference>
<sequence>MQEAPTSVAVAAPQADKTAVVVVVAAAALVLEPAHPSCTKTAGVHRGSAEVNSDTSWSPFAVYA</sequence>
<evidence type="ECO:0000313" key="2">
    <source>
        <dbReference type="Proteomes" id="UP000235836"/>
    </source>
</evidence>
<comment type="caution">
    <text evidence="1">The sequence shown here is derived from an EMBL/GenBank/DDBJ whole genome shotgun (WGS) entry which is preliminary data.</text>
</comment>
<dbReference type="Proteomes" id="UP000235836">
    <property type="component" value="Unassembled WGS sequence"/>
</dbReference>
<protein>
    <submittedName>
        <fullName evidence="1">Uncharacterized protein</fullName>
    </submittedName>
</protein>
<organism evidence="1 2">
    <name type="scientific">Corynebacterium tuscaniense</name>
    <dbReference type="NCBI Taxonomy" id="302449"/>
    <lineage>
        <taxon>Bacteria</taxon>
        <taxon>Bacillati</taxon>
        <taxon>Actinomycetota</taxon>
        <taxon>Actinomycetes</taxon>
        <taxon>Mycobacteriales</taxon>
        <taxon>Corynebacteriaceae</taxon>
        <taxon>Corynebacterium</taxon>
    </lineage>
</organism>